<evidence type="ECO:0000313" key="2">
    <source>
        <dbReference type="EMBL" id="AFY01205.1"/>
    </source>
</evidence>
<dbReference type="HOGENOM" id="CLU_3402275_0_0_7"/>
<dbReference type="EMBL" id="CP002930">
    <property type="protein sequence ID" value="AFY01205.1"/>
    <property type="molecule type" value="Genomic_DNA"/>
</dbReference>
<organism evidence="2 3">
    <name type="scientific">Bdellovibrio bacteriovorus str. Tiberius</name>
    <dbReference type="NCBI Taxonomy" id="1069642"/>
    <lineage>
        <taxon>Bacteria</taxon>
        <taxon>Pseudomonadati</taxon>
        <taxon>Bdellovibrionota</taxon>
        <taxon>Bdellovibrionia</taxon>
        <taxon>Bdellovibrionales</taxon>
        <taxon>Pseudobdellovibrionaceae</taxon>
        <taxon>Bdellovibrio</taxon>
    </lineage>
</organism>
<sequence length="30" mass="3374">MEAGLPGSRQVSLPEPWQLPKARQLKDGRK</sequence>
<accession>K7YWV2</accession>
<feature type="region of interest" description="Disordered" evidence="1">
    <location>
        <begin position="1"/>
        <end position="30"/>
    </location>
</feature>
<dbReference type="AlphaFoldDB" id="K7YWV2"/>
<protein>
    <submittedName>
        <fullName evidence="2">Uncharacterized protein</fullName>
    </submittedName>
</protein>
<reference evidence="2 3" key="1">
    <citation type="journal article" date="2012" name="BMC Genomics">
        <title>Genome analysis of a simultaneously predatory and prey-independent, novel Bdellovibrio bacteriovorus from the River Tiber, supports in silico predictions of both ancient and recent lateral gene transfer from diverse bacteria.</title>
        <authorList>
            <person name="Hobley L."/>
            <person name="Lerner T.R."/>
            <person name="Williams L.E."/>
            <person name="Lambert C."/>
            <person name="Till R."/>
            <person name="Milner D.S."/>
            <person name="Basford S.M."/>
            <person name="Capeness M.J."/>
            <person name="Fenton A.K."/>
            <person name="Atterbury R.J."/>
            <person name="Harris M.A."/>
            <person name="Sockett R.E."/>
        </authorList>
    </citation>
    <scope>NUCLEOTIDE SEQUENCE [LARGE SCALE GENOMIC DNA]</scope>
    <source>
        <strain evidence="2 3">Tiberius</strain>
    </source>
</reference>
<evidence type="ECO:0000313" key="3">
    <source>
        <dbReference type="Proteomes" id="UP000010074"/>
    </source>
</evidence>
<evidence type="ECO:0000256" key="1">
    <source>
        <dbReference type="SAM" id="MobiDB-lite"/>
    </source>
</evidence>
<proteinExistence type="predicted"/>
<gene>
    <name evidence="2" type="ORF">Bdt_1509</name>
</gene>
<dbReference type="Proteomes" id="UP000010074">
    <property type="component" value="Chromosome"/>
</dbReference>
<dbReference type="KEGG" id="bbat:Bdt_1509"/>
<name>K7YWV2_BDEBC</name>